<reference evidence="1 2" key="1">
    <citation type="submission" date="2018-05" db="EMBL/GenBank/DDBJ databases">
        <title>Freshwater and sediment microbial communities from various areas in North America, analyzing microbe dynamics in response to fracking.</title>
        <authorList>
            <person name="Lamendella R."/>
        </authorList>
    </citation>
    <scope>NUCLEOTIDE SEQUENCE [LARGE SCALE GENOMIC DNA]</scope>
    <source>
        <strain evidence="1 2">15_TX</strain>
    </source>
</reference>
<dbReference type="SUPFAM" id="SSF109854">
    <property type="entry name" value="DinB/YfiT-like putative metalloenzymes"/>
    <property type="match status" value="1"/>
</dbReference>
<dbReference type="Gene3D" id="1.20.120.450">
    <property type="entry name" value="dinb family like domain"/>
    <property type="match status" value="1"/>
</dbReference>
<dbReference type="Pfam" id="PF07609">
    <property type="entry name" value="DUF1572"/>
    <property type="match status" value="1"/>
</dbReference>
<evidence type="ECO:0000313" key="1">
    <source>
        <dbReference type="EMBL" id="PWW28284.1"/>
    </source>
</evidence>
<dbReference type="RefSeq" id="WP_110065145.1">
    <property type="nucleotide sequence ID" value="NZ_QGTW01000006.1"/>
</dbReference>
<proteinExistence type="predicted"/>
<evidence type="ECO:0000313" key="2">
    <source>
        <dbReference type="Proteomes" id="UP000247150"/>
    </source>
</evidence>
<gene>
    <name evidence="1" type="ORF">DFO73_106100</name>
</gene>
<organism evidence="1 2">
    <name type="scientific">Cytobacillus oceanisediminis</name>
    <dbReference type="NCBI Taxonomy" id="665099"/>
    <lineage>
        <taxon>Bacteria</taxon>
        <taxon>Bacillati</taxon>
        <taxon>Bacillota</taxon>
        <taxon>Bacilli</taxon>
        <taxon>Bacillales</taxon>
        <taxon>Bacillaceae</taxon>
        <taxon>Cytobacillus</taxon>
    </lineage>
</organism>
<dbReference type="InterPro" id="IPR034660">
    <property type="entry name" value="DinB/YfiT-like"/>
</dbReference>
<comment type="caution">
    <text evidence="1">The sequence shown here is derived from an EMBL/GenBank/DDBJ whole genome shotgun (WGS) entry which is preliminary data.</text>
</comment>
<protein>
    <submittedName>
        <fullName evidence="1">Uncharacterized protein DUF1572</fullName>
    </submittedName>
</protein>
<accession>A0A2V3A417</accession>
<dbReference type="EMBL" id="QGTW01000006">
    <property type="protein sequence ID" value="PWW28284.1"/>
    <property type="molecule type" value="Genomic_DNA"/>
</dbReference>
<sequence>MSVGQNYLKIVVNRFQSVKSLGDKTIQQLSDDELNWAYNDESNNVAVIIRHLSGNMVSRWTDFLTTDGEKAYRNRDEEFSTAIASREELLKIWDKGWQVLFAALDSLNEQDLLRKVYIRGESHLVIDAIERQMAHYAYHVGQIVYIGKLLKDEKWESLSIPRGKSEEYLQEMLDKHEAEK</sequence>
<dbReference type="AlphaFoldDB" id="A0A2V3A417"/>
<dbReference type="Proteomes" id="UP000247150">
    <property type="component" value="Unassembled WGS sequence"/>
</dbReference>
<dbReference type="OrthoDB" id="68731at2"/>
<dbReference type="InterPro" id="IPR011466">
    <property type="entry name" value="DUF1572"/>
</dbReference>
<name>A0A2V3A417_9BACI</name>